<dbReference type="SMR" id="M1I5R8"/>
<dbReference type="InterPro" id="IPR036423">
    <property type="entry name" value="SOD-like_Cu/Zn_dom_sf"/>
</dbReference>
<evidence type="ECO:0000256" key="4">
    <source>
        <dbReference type="ARBA" id="ARBA00012682"/>
    </source>
</evidence>
<evidence type="ECO:0000256" key="5">
    <source>
        <dbReference type="ARBA" id="ARBA00022723"/>
    </source>
</evidence>
<dbReference type="PROSITE" id="PS00332">
    <property type="entry name" value="SOD_CU_ZN_2"/>
    <property type="match status" value="1"/>
</dbReference>
<keyword evidence="5" id="KW-0479">Metal-binding</keyword>
<dbReference type="PROSITE" id="PS00087">
    <property type="entry name" value="SOD_CU_ZN_1"/>
    <property type="match status" value="1"/>
</dbReference>
<dbReference type="SUPFAM" id="SSF49329">
    <property type="entry name" value="Cu,Zn superoxide dismutase-like"/>
    <property type="match status" value="1"/>
</dbReference>
<evidence type="ECO:0000256" key="3">
    <source>
        <dbReference type="ARBA" id="ARBA00010457"/>
    </source>
</evidence>
<keyword evidence="8" id="KW-0560">Oxidoreductase</keyword>
<dbReference type="CDD" id="cd00305">
    <property type="entry name" value="Cu-Zn_Superoxide_Dismutase"/>
    <property type="match status" value="1"/>
</dbReference>
<organismHost>
    <name type="scientific">Chlorella</name>
    <dbReference type="NCBI Taxonomy" id="3071"/>
</organismHost>
<evidence type="ECO:0000256" key="6">
    <source>
        <dbReference type="ARBA" id="ARBA00022833"/>
    </source>
</evidence>
<dbReference type="GO" id="GO:0005507">
    <property type="term" value="F:copper ion binding"/>
    <property type="evidence" value="ECO:0007669"/>
    <property type="project" value="InterPro"/>
</dbReference>
<name>M1I5R8_PBCVI</name>
<feature type="domain" description="Superoxide dismutase copper/zinc binding" evidence="12">
    <location>
        <begin position="45"/>
        <end position="179"/>
    </location>
</feature>
<keyword evidence="9" id="KW-0186">Copper</keyword>
<reference evidence="13 14" key="1">
    <citation type="submission" date="2012-10" db="EMBL/GenBank/DDBJ databases">
        <title>Towards defining the chloroviruses: a genomic journey through a genus of large DNA viruses.</title>
        <authorList>
            <person name="Jeanniard A."/>
            <person name="Dunigan D.D."/>
            <person name="Gurnon J.R."/>
            <person name="Agarkova I."/>
            <person name="Kang M."/>
            <person name="Vitek J."/>
            <person name="Duncan G."/>
            <person name="McClung O.W."/>
            <person name="Larsen M."/>
            <person name="Claverie J.-M."/>
            <person name="Van Etten J.L."/>
            <person name="Blanc G."/>
        </authorList>
    </citation>
    <scope>NUCLEOTIDE SEQUENCE [LARGE SCALE GENOMIC DNA]</scope>
</reference>
<accession>M1I5R8</accession>
<protein>
    <recommendedName>
        <fullName evidence="4">superoxide dismutase</fullName>
        <ecNumber evidence="4">1.15.1.1</ecNumber>
    </recommendedName>
</protein>
<dbReference type="EMBL" id="JX997169">
    <property type="protein sequence ID" value="AGE53840.1"/>
    <property type="molecule type" value="Genomic_DNA"/>
</dbReference>
<evidence type="ECO:0000256" key="2">
    <source>
        <dbReference type="ARBA" id="ARBA00001947"/>
    </source>
</evidence>
<comment type="cofactor">
    <cofactor evidence="1">
        <name>Cu cation</name>
        <dbReference type="ChEBI" id="CHEBI:23378"/>
    </cofactor>
</comment>
<evidence type="ECO:0000256" key="10">
    <source>
        <dbReference type="ARBA" id="ARBA00023157"/>
    </source>
</evidence>
<dbReference type="FunFam" id="2.60.40.200:FF:000003">
    <property type="entry name" value="Superoxide dismutase [Cu-Zn], chloroplastic"/>
    <property type="match status" value="1"/>
</dbReference>
<dbReference type="Gene3D" id="2.60.40.200">
    <property type="entry name" value="Superoxide dismutase, copper/zinc binding domain"/>
    <property type="match status" value="1"/>
</dbReference>
<comment type="similarity">
    <text evidence="3">Belongs to the Cu-Zn superoxide dismutase family.</text>
</comment>
<evidence type="ECO:0000313" key="13">
    <source>
        <dbReference type="EMBL" id="AGE53840.1"/>
    </source>
</evidence>
<evidence type="ECO:0000256" key="9">
    <source>
        <dbReference type="ARBA" id="ARBA00023008"/>
    </source>
</evidence>
<sequence>MSLLPTGTLILLVLFILVLITMTKNTSSLNVTKPVSAIAVLEGPVKGTVRFVEESSKVKISVDISGLKPNRKHGFHVHEAGDLTDGCTSACAHFNPFGTAHGGPDSKIRHVGDLGNILADKNGKAKYSFYDSMIKLRGKCNIIGRAIVVHADTDDLGLGGNAESLKTGNAGKRIGCAVIGYAKENFC</sequence>
<dbReference type="InterPro" id="IPR018152">
    <property type="entry name" value="SOD_Cu/Zn_BS"/>
</dbReference>
<dbReference type="InterPro" id="IPR024134">
    <property type="entry name" value="SOD_Cu/Zn_/chaperone"/>
</dbReference>
<keyword evidence="7" id="KW-0049">Antioxidant</keyword>
<evidence type="ECO:0000256" key="8">
    <source>
        <dbReference type="ARBA" id="ARBA00023002"/>
    </source>
</evidence>
<gene>
    <name evidence="13" type="primary">IL-3A_272R</name>
    <name evidence="13" type="ORF">PBCVIL3A_272R</name>
</gene>
<dbReference type="GO" id="GO:0004784">
    <property type="term" value="F:superoxide dismutase activity"/>
    <property type="evidence" value="ECO:0007669"/>
    <property type="project" value="UniProtKB-EC"/>
</dbReference>
<dbReference type="PRINTS" id="PR00068">
    <property type="entry name" value="CUZNDISMTASE"/>
</dbReference>
<dbReference type="EC" id="1.15.1.1" evidence="4"/>
<comment type="cofactor">
    <cofactor evidence="2">
        <name>Zn(2+)</name>
        <dbReference type="ChEBI" id="CHEBI:29105"/>
    </cofactor>
</comment>
<dbReference type="Pfam" id="PF00080">
    <property type="entry name" value="Sod_Cu"/>
    <property type="match status" value="1"/>
</dbReference>
<evidence type="ECO:0000313" key="14">
    <source>
        <dbReference type="Proteomes" id="UP000247091"/>
    </source>
</evidence>
<organism evidence="13 14">
    <name type="scientific">Paramecium bursaria Chlorella virus IL3A</name>
    <name type="common">PBCV-IL3A</name>
    <dbReference type="NCBI Taxonomy" id="46019"/>
    <lineage>
        <taxon>Viruses</taxon>
        <taxon>Varidnaviria</taxon>
        <taxon>Bamfordvirae</taxon>
        <taxon>Nucleocytoviricota</taxon>
        <taxon>Megaviricetes</taxon>
        <taxon>Algavirales</taxon>
        <taxon>Phycodnaviridae</taxon>
        <taxon>Chlorovirus</taxon>
        <taxon>Chlorovirus illinoense</taxon>
    </lineage>
</organism>
<keyword evidence="10" id="KW-1015">Disulfide bond</keyword>
<keyword evidence="6" id="KW-0862">Zinc</keyword>
<evidence type="ECO:0000256" key="1">
    <source>
        <dbReference type="ARBA" id="ARBA00001935"/>
    </source>
</evidence>
<evidence type="ECO:0000259" key="12">
    <source>
        <dbReference type="Pfam" id="PF00080"/>
    </source>
</evidence>
<evidence type="ECO:0000256" key="11">
    <source>
        <dbReference type="ARBA" id="ARBA00049204"/>
    </source>
</evidence>
<dbReference type="Proteomes" id="UP000247091">
    <property type="component" value="Segment"/>
</dbReference>
<dbReference type="InterPro" id="IPR001424">
    <property type="entry name" value="SOD_Cu_Zn_dom"/>
</dbReference>
<proteinExistence type="inferred from homology"/>
<comment type="catalytic activity">
    <reaction evidence="11">
        <text>2 superoxide + 2 H(+) = H2O2 + O2</text>
        <dbReference type="Rhea" id="RHEA:20696"/>
        <dbReference type="ChEBI" id="CHEBI:15378"/>
        <dbReference type="ChEBI" id="CHEBI:15379"/>
        <dbReference type="ChEBI" id="CHEBI:16240"/>
        <dbReference type="ChEBI" id="CHEBI:18421"/>
        <dbReference type="EC" id="1.15.1.1"/>
    </reaction>
</comment>
<dbReference type="PANTHER" id="PTHR10003">
    <property type="entry name" value="SUPEROXIDE DISMUTASE CU-ZN -RELATED"/>
    <property type="match status" value="1"/>
</dbReference>
<evidence type="ECO:0000256" key="7">
    <source>
        <dbReference type="ARBA" id="ARBA00022862"/>
    </source>
</evidence>